<dbReference type="AlphaFoldDB" id="A0A0K0XZ35"/>
<evidence type="ECO:0000256" key="2">
    <source>
        <dbReference type="ARBA" id="ARBA00023002"/>
    </source>
</evidence>
<dbReference type="STRING" id="1579979.WM2015_2591"/>
<keyword evidence="4" id="KW-1185">Reference proteome</keyword>
<dbReference type="Gene3D" id="3.40.50.720">
    <property type="entry name" value="NAD(P)-binding Rossmann-like Domain"/>
    <property type="match status" value="1"/>
</dbReference>
<dbReference type="PRINTS" id="PR00080">
    <property type="entry name" value="SDRFAMILY"/>
</dbReference>
<reference evidence="3 4" key="1">
    <citation type="submission" date="2015-07" db="EMBL/GenBank/DDBJ databases">
        <authorList>
            <person name="Noorani M."/>
        </authorList>
    </citation>
    <scope>NUCLEOTIDE SEQUENCE [LARGE SCALE GENOMIC DNA]</scope>
    <source>
        <strain evidence="3 4">KCTC 42284</strain>
    </source>
</reference>
<dbReference type="EMBL" id="CP012154">
    <property type="protein sequence ID" value="AKS42949.1"/>
    <property type="molecule type" value="Genomic_DNA"/>
</dbReference>
<dbReference type="PATRIC" id="fig|1579979.3.peg.2647"/>
<organism evidence="3 4">
    <name type="scientific">Wenzhouxiangella marina</name>
    <dbReference type="NCBI Taxonomy" id="1579979"/>
    <lineage>
        <taxon>Bacteria</taxon>
        <taxon>Pseudomonadati</taxon>
        <taxon>Pseudomonadota</taxon>
        <taxon>Gammaproteobacteria</taxon>
        <taxon>Chromatiales</taxon>
        <taxon>Wenzhouxiangellaceae</taxon>
        <taxon>Wenzhouxiangella</taxon>
    </lineage>
</organism>
<dbReference type="GO" id="GO:0016491">
    <property type="term" value="F:oxidoreductase activity"/>
    <property type="evidence" value="ECO:0007669"/>
    <property type="project" value="UniProtKB-KW"/>
</dbReference>
<dbReference type="OrthoDB" id="9793499at2"/>
<dbReference type="InterPro" id="IPR002347">
    <property type="entry name" value="SDR_fam"/>
</dbReference>
<sequence>MAIVTGAARRIGATIVEQLHGRGLDVLVHYRGSREQAEALATELNGERPGSVATVSADLADAAAPAIIVRAALDAFGRIDLLVNNASAFYPTDVDEATPEQWDELMASNLRAPYFLSRAARPHLARRGGAIVNLVDIHALVPLADHSIYCQAKAGLVMQTRALAKDLAPEIRVNAVAPGAILWPENEGSAQAAEAILEKIPLGHQGRPEDIAGAVCFLALDAPYVTGQILSVDGGRTLNM</sequence>
<gene>
    <name evidence="3" type="ORF">WM2015_2591</name>
</gene>
<dbReference type="KEGG" id="wma:WM2015_2591"/>
<evidence type="ECO:0000313" key="3">
    <source>
        <dbReference type="EMBL" id="AKS42949.1"/>
    </source>
</evidence>
<evidence type="ECO:0000256" key="1">
    <source>
        <dbReference type="ARBA" id="ARBA00006484"/>
    </source>
</evidence>
<keyword evidence="2" id="KW-0560">Oxidoreductase</keyword>
<proteinExistence type="inferred from homology"/>
<dbReference type="PANTHER" id="PTHR43639">
    <property type="entry name" value="OXIDOREDUCTASE, SHORT-CHAIN DEHYDROGENASE/REDUCTASE FAMILY (AFU_ORTHOLOGUE AFUA_5G02870)"/>
    <property type="match status" value="1"/>
</dbReference>
<comment type="similarity">
    <text evidence="1">Belongs to the short-chain dehydrogenases/reductases (SDR) family.</text>
</comment>
<dbReference type="FunFam" id="3.40.50.720:FF:000084">
    <property type="entry name" value="Short-chain dehydrogenase reductase"/>
    <property type="match status" value="1"/>
</dbReference>
<dbReference type="Proteomes" id="UP000066624">
    <property type="component" value="Chromosome"/>
</dbReference>
<dbReference type="NCBIfam" id="NF006598">
    <property type="entry name" value="PRK09135.1"/>
    <property type="match status" value="1"/>
</dbReference>
<evidence type="ECO:0000313" key="4">
    <source>
        <dbReference type="Proteomes" id="UP000066624"/>
    </source>
</evidence>
<dbReference type="SUPFAM" id="SSF51735">
    <property type="entry name" value="NAD(P)-binding Rossmann-fold domains"/>
    <property type="match status" value="1"/>
</dbReference>
<dbReference type="PANTHER" id="PTHR43639:SF1">
    <property type="entry name" value="SHORT-CHAIN DEHYDROGENASE_REDUCTASE FAMILY PROTEIN"/>
    <property type="match status" value="1"/>
</dbReference>
<protein>
    <submittedName>
        <fullName evidence="3">Pteridine reductase</fullName>
    </submittedName>
</protein>
<accession>A0A0K0XZ35</accession>
<dbReference type="InterPro" id="IPR036291">
    <property type="entry name" value="NAD(P)-bd_dom_sf"/>
</dbReference>
<dbReference type="Pfam" id="PF13561">
    <property type="entry name" value="adh_short_C2"/>
    <property type="match status" value="1"/>
</dbReference>
<name>A0A0K0XZ35_9GAMM</name>
<dbReference type="PRINTS" id="PR00081">
    <property type="entry name" value="GDHRDH"/>
</dbReference>